<evidence type="ECO:0000256" key="1">
    <source>
        <dbReference type="SAM" id="MobiDB-lite"/>
    </source>
</evidence>
<feature type="chain" id="PRO_5016303896" evidence="2">
    <location>
        <begin position="36"/>
        <end position="209"/>
    </location>
</feature>
<dbReference type="RefSeq" id="WP_110030082.1">
    <property type="nucleotide sequence ID" value="NZ_QGTR01000001.1"/>
</dbReference>
<dbReference type="EMBL" id="QGTR01000001">
    <property type="protein sequence ID" value="PWW03532.1"/>
    <property type="molecule type" value="Genomic_DNA"/>
</dbReference>
<keyword evidence="4" id="KW-1185">Reference proteome</keyword>
<dbReference type="AlphaFoldDB" id="A0A317PPY6"/>
<organism evidence="3 4">
    <name type="scientific">Hoeflea marina</name>
    <dbReference type="NCBI Taxonomy" id="274592"/>
    <lineage>
        <taxon>Bacteria</taxon>
        <taxon>Pseudomonadati</taxon>
        <taxon>Pseudomonadota</taxon>
        <taxon>Alphaproteobacteria</taxon>
        <taxon>Hyphomicrobiales</taxon>
        <taxon>Rhizobiaceae</taxon>
        <taxon>Hoeflea</taxon>
    </lineage>
</organism>
<feature type="compositionally biased region" description="Low complexity" evidence="1">
    <location>
        <begin position="65"/>
        <end position="101"/>
    </location>
</feature>
<feature type="signal peptide" evidence="2">
    <location>
        <begin position="1"/>
        <end position="35"/>
    </location>
</feature>
<evidence type="ECO:0000313" key="4">
    <source>
        <dbReference type="Proteomes" id="UP000246352"/>
    </source>
</evidence>
<feature type="region of interest" description="Disordered" evidence="1">
    <location>
        <begin position="61"/>
        <end position="101"/>
    </location>
</feature>
<keyword evidence="2" id="KW-0732">Signal</keyword>
<gene>
    <name evidence="3" type="ORF">DFR52_101213</name>
</gene>
<comment type="caution">
    <text evidence="3">The sequence shown here is derived from an EMBL/GenBank/DDBJ whole genome shotgun (WGS) entry which is preliminary data.</text>
</comment>
<protein>
    <submittedName>
        <fullName evidence="3">Uncharacterized protein</fullName>
    </submittedName>
</protein>
<accession>A0A317PPY6</accession>
<name>A0A317PPY6_9HYPH</name>
<evidence type="ECO:0000313" key="3">
    <source>
        <dbReference type="EMBL" id="PWW03532.1"/>
    </source>
</evidence>
<sequence length="209" mass="21891">MPTQPAYLTIRPALKLAALLALLGQVWLQPALAQAAPGTEIETLSDRVMFVVSGGFWEGLPNEQDGGAAPADGAAPDSVPAAGAAQAEPAPATGAAADTEPAPEVLTMQKGYYRIAAVRAQDNHSLFYLQQVALGEDGPDVVMSMEIAELSDLKGYVTDIRPEDSSGSASQPGFAAYVHMKPDLETVEPETWSVLIDDLGDITVSRADN</sequence>
<evidence type="ECO:0000256" key="2">
    <source>
        <dbReference type="SAM" id="SignalP"/>
    </source>
</evidence>
<dbReference type="Proteomes" id="UP000246352">
    <property type="component" value="Unassembled WGS sequence"/>
</dbReference>
<reference evidence="3 4" key="1">
    <citation type="submission" date="2018-05" db="EMBL/GenBank/DDBJ databases">
        <title>Genomic Encyclopedia of Type Strains, Phase IV (KMG-IV): sequencing the most valuable type-strain genomes for metagenomic binning, comparative biology and taxonomic classification.</title>
        <authorList>
            <person name="Goeker M."/>
        </authorList>
    </citation>
    <scope>NUCLEOTIDE SEQUENCE [LARGE SCALE GENOMIC DNA]</scope>
    <source>
        <strain evidence="3 4">DSM 16791</strain>
    </source>
</reference>
<dbReference type="OrthoDB" id="8115116at2"/>
<proteinExistence type="predicted"/>